<evidence type="ECO:0008006" key="5">
    <source>
        <dbReference type="Google" id="ProtNLM"/>
    </source>
</evidence>
<dbReference type="PANTHER" id="PTHR36120">
    <property type="entry name" value="FUCOSE ISOMERASE"/>
    <property type="match status" value="1"/>
</dbReference>
<dbReference type="InterPro" id="IPR009015">
    <property type="entry name" value="Fucose_isomerase_N/cen_sf"/>
</dbReference>
<sequence>MTLVVGLIKASLPSYFPQRHGVFDAALAAVEKIAAMTGARLVEAPGVPMNGAEAQKALDHCRGQGADFILLLHGGFTMGDVARQIALSGLPMGVWATPEPGHEGDIQLNNFVSLNMSMSIARGVRDLRKAPVQWYFGAPDDSALQARLGRSFRALSARVALRDARIGVIGGLAPTFYNMDISAHTLKVATGAEPVHVDMHRLTAGMKNCAHDSVQREVAAMAARAEIRGVSDEQMALTAQAALAMRDIVAQEGFAGLAVSDWPALQEDPGMHPGAAFSWLEEVDNLPLASEGDVLGTVTQIVTRALTGRVGSLLDMTSPQLANDRILMWHGGGGPLYMGGPEVAWINHPMIGRGTPEGPRFGAIADFIFPDGPCTVLRVARSGTAAFGFEGTLRAEGESGFTGCRGWVTDFHSTRGQHSAGDIVTSVMEHGLEHHFVLVPGAFHRDFQEFAAWMAMTPLDIIAEHDGLPAGIC</sequence>
<evidence type="ECO:0000256" key="2">
    <source>
        <dbReference type="ARBA" id="ARBA00023277"/>
    </source>
</evidence>
<keyword evidence="2" id="KW-0119">Carbohydrate metabolism</keyword>
<keyword evidence="1" id="KW-0413">Isomerase</keyword>
<dbReference type="RefSeq" id="WP_089345180.1">
    <property type="nucleotide sequence ID" value="NZ_CP067130.1"/>
</dbReference>
<dbReference type="Proteomes" id="UP000198307">
    <property type="component" value="Unassembled WGS sequence"/>
</dbReference>
<accession>A0A239Q153</accession>
<dbReference type="OrthoDB" id="5838738at2"/>
<dbReference type="SUPFAM" id="SSF53743">
    <property type="entry name" value="FucI/AraA N-terminal and middle domains"/>
    <property type="match status" value="1"/>
</dbReference>
<reference evidence="3 4" key="1">
    <citation type="submission" date="2017-07" db="EMBL/GenBank/DDBJ databases">
        <authorList>
            <person name="Sun Z.S."/>
            <person name="Albrecht U."/>
            <person name="Echele G."/>
            <person name="Lee C.C."/>
        </authorList>
    </citation>
    <scope>NUCLEOTIDE SEQUENCE [LARGE SCALE GENOMIC DNA]</scope>
    <source>
        <strain evidence="3 4">DSM 14827</strain>
    </source>
</reference>
<keyword evidence="4" id="KW-1185">Reference proteome</keyword>
<evidence type="ECO:0000313" key="4">
    <source>
        <dbReference type="Proteomes" id="UP000198307"/>
    </source>
</evidence>
<dbReference type="PANTHER" id="PTHR36120:SF1">
    <property type="entry name" value="L-FUCOSE ISOMERASE C-TERMINAL DOMAIN-CONTAINING PROTEIN"/>
    <property type="match status" value="1"/>
</dbReference>
<evidence type="ECO:0000313" key="3">
    <source>
        <dbReference type="EMBL" id="SNT75657.1"/>
    </source>
</evidence>
<dbReference type="GO" id="GO:0005737">
    <property type="term" value="C:cytoplasm"/>
    <property type="evidence" value="ECO:0007669"/>
    <property type="project" value="InterPro"/>
</dbReference>
<dbReference type="GO" id="GO:0016861">
    <property type="term" value="F:intramolecular oxidoreductase activity, interconverting aldoses and ketoses"/>
    <property type="evidence" value="ECO:0007669"/>
    <property type="project" value="InterPro"/>
</dbReference>
<dbReference type="GO" id="GO:0005996">
    <property type="term" value="P:monosaccharide metabolic process"/>
    <property type="evidence" value="ECO:0007669"/>
    <property type="project" value="InterPro"/>
</dbReference>
<evidence type="ECO:0000256" key="1">
    <source>
        <dbReference type="ARBA" id="ARBA00023235"/>
    </source>
</evidence>
<protein>
    <recommendedName>
        <fullName evidence="5">L-fucose isomerase</fullName>
    </recommendedName>
</protein>
<dbReference type="AlphaFoldDB" id="A0A239Q153"/>
<proteinExistence type="predicted"/>
<gene>
    <name evidence="3" type="ORF">SAMN05444959_11278</name>
</gene>
<dbReference type="EMBL" id="FZQB01000012">
    <property type="protein sequence ID" value="SNT75657.1"/>
    <property type="molecule type" value="Genomic_DNA"/>
</dbReference>
<organism evidence="3 4">
    <name type="scientific">Paracoccus seriniphilus</name>
    <dbReference type="NCBI Taxonomy" id="184748"/>
    <lineage>
        <taxon>Bacteria</taxon>
        <taxon>Pseudomonadati</taxon>
        <taxon>Pseudomonadota</taxon>
        <taxon>Alphaproteobacteria</taxon>
        <taxon>Rhodobacterales</taxon>
        <taxon>Paracoccaceae</taxon>
        <taxon>Paracoccus</taxon>
    </lineage>
</organism>
<name>A0A239Q153_9RHOB</name>